<dbReference type="Proteomes" id="UP000199287">
    <property type="component" value="Unassembled WGS sequence"/>
</dbReference>
<evidence type="ECO:0000313" key="2">
    <source>
        <dbReference type="EMBL" id="SFH71831.1"/>
    </source>
</evidence>
<dbReference type="AlphaFoldDB" id="A0A1I3CCT0"/>
<dbReference type="OrthoDB" id="9773828at2"/>
<proteinExistence type="predicted"/>
<reference evidence="3" key="1">
    <citation type="submission" date="2016-10" db="EMBL/GenBank/DDBJ databases">
        <authorList>
            <person name="Varghese N."/>
            <person name="Submissions S."/>
        </authorList>
    </citation>
    <scope>NUCLEOTIDE SEQUENCE [LARGE SCALE GENOMIC DNA]</scope>
    <source>
        <strain evidence="3">Z-7934</strain>
    </source>
</reference>
<dbReference type="PANTHER" id="PTHR43312">
    <property type="entry name" value="D-THREO-ALDOSE 1-DEHYDROGENASE"/>
    <property type="match status" value="1"/>
</dbReference>
<sequence length="367" mass="42033">MIYRPYGKTGKHVSVLGMGGMRFGKDNDYAAEVVRHASACGINYFDTAPFYNEDRSEDIFGKAFQKMPAPFFVSTKSSIHSDQTASDVRKRLENSLKRMGLEKINFYHMWCIMDLDQYDRVMAPGGPYEGAMQAKEEGLIDHLCFSTHCKGEDIEKIINDEVFEGVLLGYNVINHPVRQRGVDAAVKNNIGVVTMNPLEGGLIPRHQDYFGFIREDEQETVSQAALRFNAAQEGVTVVLAGMGTKDEIDENLRIIQRPLEVSTGKRKEIQEKMTDYADQLCTNCQYCRKCPLKIKMNYYMEAYNLYLLMGEKEMFQQIQWYQEKDELKQEDLLPGDCTACGICESLCTQKLPIIQRLDEIHQLMQKR</sequence>
<dbReference type="Gene3D" id="3.20.20.100">
    <property type="entry name" value="NADP-dependent oxidoreductase domain"/>
    <property type="match status" value="1"/>
</dbReference>
<dbReference type="Pfam" id="PF13534">
    <property type="entry name" value="Fer4_17"/>
    <property type="match status" value="1"/>
</dbReference>
<dbReference type="InterPro" id="IPR053135">
    <property type="entry name" value="AKR2_Oxidoreductase"/>
</dbReference>
<organism evidence="2 3">
    <name type="scientific">Tindallia magadiensis</name>
    <dbReference type="NCBI Taxonomy" id="69895"/>
    <lineage>
        <taxon>Bacteria</taxon>
        <taxon>Bacillati</taxon>
        <taxon>Bacillota</taxon>
        <taxon>Clostridia</taxon>
        <taxon>Peptostreptococcales</taxon>
        <taxon>Tindalliaceae</taxon>
        <taxon>Tindallia</taxon>
    </lineage>
</organism>
<dbReference type="SUPFAM" id="SSF46548">
    <property type="entry name" value="alpha-helical ferredoxin"/>
    <property type="match status" value="1"/>
</dbReference>
<evidence type="ECO:0000259" key="1">
    <source>
        <dbReference type="Pfam" id="PF00248"/>
    </source>
</evidence>
<dbReference type="PANTHER" id="PTHR43312:SF1">
    <property type="entry name" value="NADP-DEPENDENT OXIDOREDUCTASE DOMAIN-CONTAINING PROTEIN"/>
    <property type="match status" value="1"/>
</dbReference>
<dbReference type="STRING" id="69895.SAMN05192551_102317"/>
<dbReference type="RefSeq" id="WP_093370665.1">
    <property type="nucleotide sequence ID" value="NZ_FOQA01000002.1"/>
</dbReference>
<dbReference type="InterPro" id="IPR023210">
    <property type="entry name" value="NADP_OxRdtase_dom"/>
</dbReference>
<name>A0A1I3CCT0_9FIRM</name>
<keyword evidence="3" id="KW-1185">Reference proteome</keyword>
<dbReference type="Pfam" id="PF00248">
    <property type="entry name" value="Aldo_ket_red"/>
    <property type="match status" value="1"/>
</dbReference>
<dbReference type="EMBL" id="FOQA01000002">
    <property type="protein sequence ID" value="SFH71831.1"/>
    <property type="molecule type" value="Genomic_DNA"/>
</dbReference>
<dbReference type="CDD" id="cd19096">
    <property type="entry name" value="AKR_Fe-S_oxidoreductase"/>
    <property type="match status" value="1"/>
</dbReference>
<feature type="domain" description="NADP-dependent oxidoreductase" evidence="1">
    <location>
        <begin position="16"/>
        <end position="260"/>
    </location>
</feature>
<accession>A0A1I3CCT0</accession>
<dbReference type="InterPro" id="IPR036812">
    <property type="entry name" value="NAD(P)_OxRdtase_dom_sf"/>
</dbReference>
<protein>
    <recommendedName>
        <fullName evidence="1">NADP-dependent oxidoreductase domain-containing protein</fullName>
    </recommendedName>
</protein>
<gene>
    <name evidence="2" type="ORF">SAMN05192551_102317</name>
</gene>
<evidence type="ECO:0000313" key="3">
    <source>
        <dbReference type="Proteomes" id="UP000199287"/>
    </source>
</evidence>
<dbReference type="SUPFAM" id="SSF51430">
    <property type="entry name" value="NAD(P)-linked oxidoreductase"/>
    <property type="match status" value="1"/>
</dbReference>